<dbReference type="AlphaFoldDB" id="A0A285E5W9"/>
<proteinExistence type="predicted"/>
<organism evidence="3 4">
    <name type="scientific">Geodermatophilus sabuli</name>
    <dbReference type="NCBI Taxonomy" id="1564158"/>
    <lineage>
        <taxon>Bacteria</taxon>
        <taxon>Bacillati</taxon>
        <taxon>Actinomycetota</taxon>
        <taxon>Actinomycetes</taxon>
        <taxon>Geodermatophilales</taxon>
        <taxon>Geodermatophilaceae</taxon>
        <taxon>Geodermatophilus</taxon>
    </lineage>
</organism>
<dbReference type="Pfam" id="PF00753">
    <property type="entry name" value="Lactamase_B"/>
    <property type="match status" value="1"/>
</dbReference>
<gene>
    <name evidence="3" type="ORF">SAMN06893097_101266</name>
</gene>
<dbReference type="InterPro" id="IPR036866">
    <property type="entry name" value="RibonucZ/Hydroxyglut_hydro"/>
</dbReference>
<reference evidence="3 4" key="1">
    <citation type="submission" date="2017-09" db="EMBL/GenBank/DDBJ databases">
        <authorList>
            <person name="Ehlers B."/>
            <person name="Leendertz F.H."/>
        </authorList>
    </citation>
    <scope>NUCLEOTIDE SEQUENCE [LARGE SCALE GENOMIC DNA]</scope>
    <source>
        <strain evidence="3 4">DSM 46844</strain>
    </source>
</reference>
<evidence type="ECO:0000313" key="4">
    <source>
        <dbReference type="Proteomes" id="UP000219514"/>
    </source>
</evidence>
<dbReference type="SUPFAM" id="SSF56281">
    <property type="entry name" value="Metallo-hydrolase/oxidoreductase"/>
    <property type="match status" value="1"/>
</dbReference>
<dbReference type="PANTHER" id="PTHR42951">
    <property type="entry name" value="METALLO-BETA-LACTAMASE DOMAIN-CONTAINING"/>
    <property type="match status" value="1"/>
</dbReference>
<dbReference type="RefSeq" id="WP_097203688.1">
    <property type="nucleotide sequence ID" value="NZ_JACHXB010000001.1"/>
</dbReference>
<feature type="region of interest" description="Disordered" evidence="1">
    <location>
        <begin position="241"/>
        <end position="264"/>
    </location>
</feature>
<keyword evidence="4" id="KW-1185">Reference proteome</keyword>
<name>A0A285E5W9_9ACTN</name>
<dbReference type="Gene3D" id="3.60.15.10">
    <property type="entry name" value="Ribonuclease Z/Hydroxyacylglutathione hydrolase-like"/>
    <property type="match status" value="1"/>
</dbReference>
<dbReference type="SMART" id="SM00849">
    <property type="entry name" value="Lactamase_B"/>
    <property type="match status" value="1"/>
</dbReference>
<dbReference type="EMBL" id="OBDO01000001">
    <property type="protein sequence ID" value="SNX94472.1"/>
    <property type="molecule type" value="Genomic_DNA"/>
</dbReference>
<feature type="domain" description="Metallo-beta-lactamase" evidence="2">
    <location>
        <begin position="19"/>
        <end position="211"/>
    </location>
</feature>
<dbReference type="InterPro" id="IPR050855">
    <property type="entry name" value="NDM-1-like"/>
</dbReference>
<dbReference type="InterPro" id="IPR001279">
    <property type="entry name" value="Metallo-B-lactamas"/>
</dbReference>
<dbReference type="OrthoDB" id="2273115at2"/>
<dbReference type="CDD" id="cd16282">
    <property type="entry name" value="metallo-hydrolase-like_MBL-fold"/>
    <property type="match status" value="1"/>
</dbReference>
<evidence type="ECO:0000259" key="2">
    <source>
        <dbReference type="SMART" id="SM00849"/>
    </source>
</evidence>
<dbReference type="Proteomes" id="UP000219514">
    <property type="component" value="Unassembled WGS sequence"/>
</dbReference>
<evidence type="ECO:0000256" key="1">
    <source>
        <dbReference type="SAM" id="MobiDB-lite"/>
    </source>
</evidence>
<evidence type="ECO:0000313" key="3">
    <source>
        <dbReference type="EMBL" id="SNX94472.1"/>
    </source>
</evidence>
<accession>A0A285E5W9</accession>
<dbReference type="PANTHER" id="PTHR42951:SF4">
    <property type="entry name" value="ACYL-COENZYME A THIOESTERASE MBLAC2"/>
    <property type="match status" value="1"/>
</dbReference>
<sequence>MHFREVADGVFVRRHASLDLNCGLVVGEDACLVVDTRSDLGEAADLVAAVRRVTRHPWTVVNTHAHYDHCFGNAAFRPARVWGSRGCAADLLATGEAQRAARVAELRAAGDDVAAERVRHAPLDPPDALVDDVAVLDVGGREVVLRFLGRGHTGHDLVVEVEDGRDGTVVFAGDLVEQGAPPAFEDAFPAEWPATLGRLHALARGPVVPGHGAVVDAAFVGAQREELLAVLAAVRSGRLDDGPYDGETMRTAARRTGPEPAKGT</sequence>
<protein>
    <submittedName>
        <fullName evidence="3">Glyoxylase, beta-lactamase superfamily II</fullName>
    </submittedName>
</protein>